<dbReference type="SMART" id="SM00179">
    <property type="entry name" value="EGF_CA"/>
    <property type="match status" value="1"/>
</dbReference>
<keyword evidence="4 5" id="KW-1015">Disulfide bond</keyword>
<evidence type="ECO:0000256" key="4">
    <source>
        <dbReference type="ARBA" id="ARBA00023157"/>
    </source>
</evidence>
<feature type="transmembrane region" description="Helical" evidence="6">
    <location>
        <begin position="31"/>
        <end position="49"/>
    </location>
</feature>
<evidence type="ECO:0000259" key="8">
    <source>
        <dbReference type="PROSITE" id="PS50026"/>
    </source>
</evidence>
<dbReference type="InterPro" id="IPR000742">
    <property type="entry name" value="EGF"/>
</dbReference>
<keyword evidence="6" id="KW-1133">Transmembrane helix</keyword>
<comment type="caution">
    <text evidence="9">The sequence shown here is derived from an EMBL/GenBank/DDBJ whole genome shotgun (WGS) entry which is preliminary data.</text>
</comment>
<feature type="disulfide bond" evidence="5">
    <location>
        <begin position="215"/>
        <end position="224"/>
    </location>
</feature>
<evidence type="ECO:0000256" key="2">
    <source>
        <dbReference type="ARBA" id="ARBA00022536"/>
    </source>
</evidence>
<evidence type="ECO:0000256" key="1">
    <source>
        <dbReference type="ARBA" id="ARBA00005897"/>
    </source>
</evidence>
<feature type="domain" description="EGF-like" evidence="8">
    <location>
        <begin position="183"/>
        <end position="225"/>
    </location>
</feature>
<dbReference type="CDD" id="cd00064">
    <property type="entry name" value="FU"/>
    <property type="match status" value="1"/>
</dbReference>
<dbReference type="InterPro" id="IPR021852">
    <property type="entry name" value="DUF3456"/>
</dbReference>
<feature type="transmembrane region" description="Helical" evidence="6">
    <location>
        <begin position="369"/>
        <end position="385"/>
    </location>
</feature>
<dbReference type="InterPro" id="IPR006212">
    <property type="entry name" value="Furin_repeat"/>
</dbReference>
<keyword evidence="6" id="KW-0472">Membrane</keyword>
<sequence length="418" mass="48005">MMVVKSCELFFQFSNSKYGSYVTCTKYQRNLVKFITFLSLILLIFLFECHHIDAYLQQKDETTLDSCQRCKLLVKSFKKGLKHTARGKHEGGDAHWEENKLNNYADSEIRLTEIQENLCNDVKSGKDQCHSFAEHYESEIEDWFLKNRKQERKDHLEEGSTLYEYLCNQISQACCPDGHFGADCQPCHGYPNNVCYNRGYCSGNGTRKGQGNCICHIGFDGEFCEKCSSNYLAIGIIEMNYEEKIQNIPEQCIRCDQSCASSCHSLGPQGCHVCRTGYFRDNDKGCIDIDECNVSDVELNPCKFQTYCMNTQGSYKCYPCHESCEGCTGHGSNSCIKCSSGYKRSVINNDCIRNDQYSIGQLWKRYVKYIRYVFYLIAMIIIFIVASRNNILLASCFSLITSIIITFIEKPDLLYDYL</sequence>
<dbReference type="PROSITE" id="PS01187">
    <property type="entry name" value="EGF_CA"/>
    <property type="match status" value="1"/>
</dbReference>
<evidence type="ECO:0000256" key="6">
    <source>
        <dbReference type="SAM" id="Phobius"/>
    </source>
</evidence>
<keyword evidence="6" id="KW-0812">Transmembrane</keyword>
<comment type="caution">
    <text evidence="5">Lacks conserved residue(s) required for the propagation of feature annotation.</text>
</comment>
<dbReference type="PROSITE" id="PS50015">
    <property type="entry name" value="SAP_B"/>
    <property type="match status" value="1"/>
</dbReference>
<dbReference type="SUPFAM" id="SSF57184">
    <property type="entry name" value="Growth factor receptor domain"/>
    <property type="match status" value="1"/>
</dbReference>
<dbReference type="InterPro" id="IPR001881">
    <property type="entry name" value="EGF-like_Ca-bd_dom"/>
</dbReference>
<keyword evidence="10" id="KW-1185">Reference proteome</keyword>
<evidence type="ECO:0000256" key="5">
    <source>
        <dbReference type="PROSITE-ProRule" id="PRU00076"/>
    </source>
</evidence>
<dbReference type="InterPro" id="IPR008139">
    <property type="entry name" value="SaposinB_dom"/>
</dbReference>
<organism evidence="9 10">
    <name type="scientific">Dermatophagoides pteronyssinus</name>
    <name type="common">European house dust mite</name>
    <dbReference type="NCBI Taxonomy" id="6956"/>
    <lineage>
        <taxon>Eukaryota</taxon>
        <taxon>Metazoa</taxon>
        <taxon>Ecdysozoa</taxon>
        <taxon>Arthropoda</taxon>
        <taxon>Chelicerata</taxon>
        <taxon>Arachnida</taxon>
        <taxon>Acari</taxon>
        <taxon>Acariformes</taxon>
        <taxon>Sarcoptiformes</taxon>
        <taxon>Astigmata</taxon>
        <taxon>Psoroptidia</taxon>
        <taxon>Analgoidea</taxon>
        <taxon>Pyroglyphidae</taxon>
        <taxon>Dermatophagoidinae</taxon>
        <taxon>Dermatophagoides</taxon>
    </lineage>
</organism>
<gene>
    <name evidence="9" type="primary">CRELD2_1</name>
    <name evidence="9" type="ORF">DERP_000457</name>
</gene>
<evidence type="ECO:0000313" key="10">
    <source>
        <dbReference type="Proteomes" id="UP000887458"/>
    </source>
</evidence>
<accession>A0ABQ8J085</accession>
<dbReference type="SMART" id="SM00261">
    <property type="entry name" value="FU"/>
    <property type="match status" value="2"/>
</dbReference>
<dbReference type="PROSITE" id="PS00022">
    <property type="entry name" value="EGF_1"/>
    <property type="match status" value="1"/>
</dbReference>
<comment type="similarity">
    <text evidence="1">Belongs to the CRELD family.</text>
</comment>
<protein>
    <submittedName>
        <fullName evidence="9">Cysteine-rich with EGF-like domain protein 2</fullName>
    </submittedName>
</protein>
<dbReference type="Proteomes" id="UP000887458">
    <property type="component" value="Unassembled WGS sequence"/>
</dbReference>
<keyword evidence="2 5" id="KW-0245">EGF-like domain</keyword>
<name>A0ABQ8J085_DERPT</name>
<dbReference type="Pfam" id="PF11938">
    <property type="entry name" value="DUF3456"/>
    <property type="match status" value="1"/>
</dbReference>
<dbReference type="InterPro" id="IPR009030">
    <property type="entry name" value="Growth_fac_rcpt_cys_sf"/>
</dbReference>
<feature type="domain" description="Saposin B-type" evidence="7">
    <location>
        <begin position="63"/>
        <end position="178"/>
    </location>
</feature>
<reference evidence="9 10" key="2">
    <citation type="journal article" date="2022" name="Mol. Biol. Evol.">
        <title>Comparative Genomics Reveals Insights into the Divergent Evolution of Astigmatic Mites and Household Pest Adaptations.</title>
        <authorList>
            <person name="Xiong Q."/>
            <person name="Wan A.T."/>
            <person name="Liu X."/>
            <person name="Fung C.S."/>
            <person name="Xiao X."/>
            <person name="Malainual N."/>
            <person name="Hou J."/>
            <person name="Wang L."/>
            <person name="Wang M."/>
            <person name="Yang K.Y."/>
            <person name="Cui Y."/>
            <person name="Leung E.L."/>
            <person name="Nong W."/>
            <person name="Shin S.K."/>
            <person name="Au S.W."/>
            <person name="Jeong K.Y."/>
            <person name="Chew F.T."/>
            <person name="Hui J.H."/>
            <person name="Leung T.F."/>
            <person name="Tungtrongchitr A."/>
            <person name="Zhong N."/>
            <person name="Liu Z."/>
            <person name="Tsui S.K."/>
        </authorList>
    </citation>
    <scope>NUCLEOTIDE SEQUENCE [LARGE SCALE GENOMIC DNA]</scope>
    <source>
        <strain evidence="9">Derp</strain>
    </source>
</reference>
<evidence type="ECO:0000313" key="9">
    <source>
        <dbReference type="EMBL" id="KAH9415963.1"/>
    </source>
</evidence>
<dbReference type="PROSITE" id="PS50026">
    <property type="entry name" value="EGF_3"/>
    <property type="match status" value="1"/>
</dbReference>
<dbReference type="EMBL" id="NJHN03000095">
    <property type="protein sequence ID" value="KAH9415963.1"/>
    <property type="molecule type" value="Genomic_DNA"/>
</dbReference>
<keyword evidence="3" id="KW-0106">Calcium</keyword>
<evidence type="ECO:0000259" key="7">
    <source>
        <dbReference type="PROSITE" id="PS50015"/>
    </source>
</evidence>
<reference evidence="9 10" key="1">
    <citation type="journal article" date="2018" name="J. Allergy Clin. Immunol.">
        <title>High-quality assembly of Dermatophagoides pteronyssinus genome and transcriptome reveals a wide range of novel allergens.</title>
        <authorList>
            <person name="Liu X.Y."/>
            <person name="Yang K.Y."/>
            <person name="Wang M.Q."/>
            <person name="Kwok J.S."/>
            <person name="Zeng X."/>
            <person name="Yang Z."/>
            <person name="Xiao X.J."/>
            <person name="Lau C.P."/>
            <person name="Li Y."/>
            <person name="Huang Z.M."/>
            <person name="Ba J.G."/>
            <person name="Yim A.K."/>
            <person name="Ouyang C.Y."/>
            <person name="Ngai S.M."/>
            <person name="Chan T.F."/>
            <person name="Leung E.L."/>
            <person name="Liu L."/>
            <person name="Liu Z.G."/>
            <person name="Tsui S.K."/>
        </authorList>
    </citation>
    <scope>NUCLEOTIDE SEQUENCE [LARGE SCALE GENOMIC DNA]</scope>
    <source>
        <strain evidence="9">Derp</strain>
    </source>
</reference>
<proteinExistence type="inferred from homology"/>
<feature type="transmembrane region" description="Helical" evidence="6">
    <location>
        <begin position="391"/>
        <end position="408"/>
    </location>
</feature>
<evidence type="ECO:0000256" key="3">
    <source>
        <dbReference type="ARBA" id="ARBA00022837"/>
    </source>
</evidence>
<dbReference type="InterPro" id="IPR018097">
    <property type="entry name" value="EGF_Ca-bd_CS"/>
</dbReference>